<sequence>MASVSFTPTFRHTDYVDNRDRVQAGGPNGFNARFRALQEDLGKLSEVITQVDGALQQRPTAGMLIDATVTIPAFNAGPPSTGGVFDVQLGALLPLTSHAFHFVSVRPGAAFLNAQVTWEEVAFAADTGAGAPLIARMLRLRHQRPVAVTVSVRVLRLELQD</sequence>
<evidence type="ECO:0000313" key="2">
    <source>
        <dbReference type="Proteomes" id="UP000199202"/>
    </source>
</evidence>
<name>A0A1G9PUK5_9ACTN</name>
<dbReference type="EMBL" id="FNDJ01000034">
    <property type="protein sequence ID" value="SDM01927.1"/>
    <property type="molecule type" value="Genomic_DNA"/>
</dbReference>
<accession>A0A1G9PUK5</accession>
<reference evidence="1 2" key="1">
    <citation type="submission" date="2016-10" db="EMBL/GenBank/DDBJ databases">
        <authorList>
            <person name="de Groot N.N."/>
        </authorList>
    </citation>
    <scope>NUCLEOTIDE SEQUENCE [LARGE SCALE GENOMIC DNA]</scope>
    <source>
        <strain evidence="1 2">CGMCC 4.6533</strain>
    </source>
</reference>
<keyword evidence="2" id="KW-1185">Reference proteome</keyword>
<protein>
    <submittedName>
        <fullName evidence="1">Uncharacterized protein</fullName>
    </submittedName>
</protein>
<evidence type="ECO:0000313" key="1">
    <source>
        <dbReference type="EMBL" id="SDM01927.1"/>
    </source>
</evidence>
<dbReference type="Proteomes" id="UP000199202">
    <property type="component" value="Unassembled WGS sequence"/>
</dbReference>
<dbReference type="OrthoDB" id="3321691at2"/>
<proteinExistence type="predicted"/>
<dbReference type="RefSeq" id="WP_090945974.1">
    <property type="nucleotide sequence ID" value="NZ_FNDJ01000034.1"/>
</dbReference>
<dbReference type="AlphaFoldDB" id="A0A1G9PUK5"/>
<dbReference type="STRING" id="633440.SAMN05421869_13492"/>
<organism evidence="1 2">
    <name type="scientific">Nonomuraea jiangxiensis</name>
    <dbReference type="NCBI Taxonomy" id="633440"/>
    <lineage>
        <taxon>Bacteria</taxon>
        <taxon>Bacillati</taxon>
        <taxon>Actinomycetota</taxon>
        <taxon>Actinomycetes</taxon>
        <taxon>Streptosporangiales</taxon>
        <taxon>Streptosporangiaceae</taxon>
        <taxon>Nonomuraea</taxon>
    </lineage>
</organism>
<gene>
    <name evidence="1" type="ORF">SAMN05421869_13492</name>
</gene>